<dbReference type="HOGENOM" id="CLU_1823998_0_0_0"/>
<dbReference type="Proteomes" id="UP000002019">
    <property type="component" value="Chromosome"/>
</dbReference>
<dbReference type="KEGG" id="caci:CLOAM0965"/>
<dbReference type="STRING" id="459349.CLOAM0965"/>
<keyword evidence="2" id="KW-1185">Reference proteome</keyword>
<name>B0VHM2_CLOAI</name>
<reference evidence="1 2" key="1">
    <citation type="journal article" date="2008" name="J. Bacteriol.">
        <title>'Candidatus Cloacamonas acidaminovorans': genome sequence reconstruction provides a first glimpse of a new bacterial division.</title>
        <authorList>
            <person name="Pelletier E."/>
            <person name="Kreimeyer A."/>
            <person name="Bocs S."/>
            <person name="Rouy Z."/>
            <person name="Gyapay G."/>
            <person name="Chouari R."/>
            <person name="Riviere D."/>
            <person name="Ganesan A."/>
            <person name="Daegelen P."/>
            <person name="Sghir A."/>
            <person name="Cohen G.N."/>
            <person name="Medigue C."/>
            <person name="Weissenbach J."/>
            <person name="Le Paslier D."/>
        </authorList>
    </citation>
    <scope>NUCLEOTIDE SEQUENCE [LARGE SCALE GENOMIC DNA]</scope>
    <source>
        <strain evidence="2">Evry</strain>
    </source>
</reference>
<sequence length="119" mass="14134">MHSLTTEFLLVPSFQNCELKQEYKDIQDSIDYVYKVKNNTQLRAKRLYEKYGWSKEECISIAKGYIFMGMTKEQLIMAWGKPKDINRTVTRYSTDEQWVYGDFGPYVYLKDGVVTSWQD</sequence>
<dbReference type="AlphaFoldDB" id="B0VHM2"/>
<evidence type="ECO:0000313" key="1">
    <source>
        <dbReference type="EMBL" id="CAO80837.1"/>
    </source>
</evidence>
<evidence type="ECO:0000313" key="2">
    <source>
        <dbReference type="Proteomes" id="UP000002019"/>
    </source>
</evidence>
<protein>
    <submittedName>
        <fullName evidence="1">Uncharacterized protein</fullName>
    </submittedName>
</protein>
<accession>B0VHM2</accession>
<organism evidence="1 2">
    <name type="scientific">Cloacimonas acidaminovorans (strain Evry)</name>
    <dbReference type="NCBI Taxonomy" id="459349"/>
    <lineage>
        <taxon>Bacteria</taxon>
        <taxon>Pseudomonadati</taxon>
        <taxon>Candidatus Cloacimonadota</taxon>
        <taxon>Candidatus Cloacimonadia</taxon>
        <taxon>Candidatus Cloacimonadales</taxon>
        <taxon>Candidatus Cloacimonadaceae</taxon>
        <taxon>Candidatus Cloacimonas</taxon>
    </lineage>
</organism>
<proteinExistence type="predicted"/>
<gene>
    <name evidence="1" type="ordered locus">CLOAM0965</name>
</gene>
<dbReference type="EMBL" id="CU466930">
    <property type="protein sequence ID" value="CAO80837.1"/>
    <property type="molecule type" value="Genomic_DNA"/>
</dbReference>